<dbReference type="SMART" id="SM00987">
    <property type="entry name" value="UreE_C"/>
    <property type="match status" value="1"/>
</dbReference>
<reference evidence="9 10" key="1">
    <citation type="submission" date="2017-01" db="EMBL/GenBank/DDBJ databases">
        <title>Draft genome sequence of Bacillus oleronius.</title>
        <authorList>
            <person name="Allam M."/>
        </authorList>
    </citation>
    <scope>NUCLEOTIDE SEQUENCE [LARGE SCALE GENOMIC DNA]</scope>
    <source>
        <strain evidence="9 10">DSM 9356</strain>
    </source>
</reference>
<dbReference type="Gene3D" id="3.40.470.10">
    <property type="entry name" value="Uracil-DNA glycosylase-like domain"/>
    <property type="match status" value="1"/>
</dbReference>
<name>A0A8E2I6N3_9BACI</name>
<protein>
    <recommendedName>
        <fullName evidence="8">Uracil-DNA glycosylase-like domain-containing protein</fullName>
    </recommendedName>
</protein>
<evidence type="ECO:0000313" key="10">
    <source>
        <dbReference type="Proteomes" id="UP000189761"/>
    </source>
</evidence>
<dbReference type="GO" id="GO:0046872">
    <property type="term" value="F:metal ion binding"/>
    <property type="evidence" value="ECO:0007669"/>
    <property type="project" value="UniProtKB-KW"/>
</dbReference>
<dbReference type="InterPro" id="IPR051536">
    <property type="entry name" value="UDG_Type-4/5"/>
</dbReference>
<keyword evidence="4" id="KW-0378">Hydrolase</keyword>
<evidence type="ECO:0000256" key="5">
    <source>
        <dbReference type="ARBA" id="ARBA00023004"/>
    </source>
</evidence>
<dbReference type="GO" id="GO:0097506">
    <property type="term" value="F:deaminated base DNA N-glycosylase activity"/>
    <property type="evidence" value="ECO:0007669"/>
    <property type="project" value="UniProtKB-ARBA"/>
</dbReference>
<keyword evidence="5" id="KW-0408">Iron</keyword>
<comment type="caution">
    <text evidence="9">The sequence shown here is derived from an EMBL/GenBank/DDBJ whole genome shotgun (WGS) entry which is preliminary data.</text>
</comment>
<evidence type="ECO:0000256" key="1">
    <source>
        <dbReference type="ARBA" id="ARBA00022485"/>
    </source>
</evidence>
<evidence type="ECO:0000256" key="2">
    <source>
        <dbReference type="ARBA" id="ARBA00022723"/>
    </source>
</evidence>
<organism evidence="9 10">
    <name type="scientific">Heyndrickxia oleronia</name>
    <dbReference type="NCBI Taxonomy" id="38875"/>
    <lineage>
        <taxon>Bacteria</taxon>
        <taxon>Bacillati</taxon>
        <taxon>Bacillota</taxon>
        <taxon>Bacilli</taxon>
        <taxon>Bacillales</taxon>
        <taxon>Bacillaceae</taxon>
        <taxon>Heyndrickxia</taxon>
    </lineage>
</organism>
<dbReference type="PANTHER" id="PTHR33693">
    <property type="entry name" value="TYPE-5 URACIL-DNA GLYCOSYLASE"/>
    <property type="match status" value="1"/>
</dbReference>
<keyword evidence="3" id="KW-0227">DNA damage</keyword>
<dbReference type="SMART" id="SM00986">
    <property type="entry name" value="UDG"/>
    <property type="match status" value="1"/>
</dbReference>
<dbReference type="CDD" id="cd10030">
    <property type="entry name" value="UDG-F4_TTUDGA_SPO1dp_like"/>
    <property type="match status" value="1"/>
</dbReference>
<keyword evidence="7" id="KW-0234">DNA repair</keyword>
<dbReference type="GO" id="GO:0006281">
    <property type="term" value="P:DNA repair"/>
    <property type="evidence" value="ECO:0007669"/>
    <property type="project" value="UniProtKB-KW"/>
</dbReference>
<gene>
    <name evidence="9" type="ORF">BWZ43_14325</name>
</gene>
<proteinExistence type="predicted"/>
<dbReference type="PANTHER" id="PTHR33693:SF1">
    <property type="entry name" value="TYPE-4 URACIL-DNA GLYCOSYLASE"/>
    <property type="match status" value="1"/>
</dbReference>
<dbReference type="InterPro" id="IPR036895">
    <property type="entry name" value="Uracil-DNA_glycosylase-like_sf"/>
</dbReference>
<evidence type="ECO:0000259" key="8">
    <source>
        <dbReference type="SMART" id="SM00986"/>
    </source>
</evidence>
<keyword evidence="6" id="KW-0411">Iron-sulfur</keyword>
<evidence type="ECO:0000313" key="9">
    <source>
        <dbReference type="EMBL" id="OOP67716.1"/>
    </source>
</evidence>
<feature type="domain" description="Uracil-DNA glycosylase-like" evidence="8">
    <location>
        <begin position="10"/>
        <end position="170"/>
    </location>
</feature>
<dbReference type="Pfam" id="PF03167">
    <property type="entry name" value="UDG"/>
    <property type="match status" value="1"/>
</dbReference>
<dbReference type="GO" id="GO:0051539">
    <property type="term" value="F:4 iron, 4 sulfur cluster binding"/>
    <property type="evidence" value="ECO:0007669"/>
    <property type="project" value="UniProtKB-KW"/>
</dbReference>
<evidence type="ECO:0000256" key="6">
    <source>
        <dbReference type="ARBA" id="ARBA00023014"/>
    </source>
</evidence>
<dbReference type="Proteomes" id="UP000189761">
    <property type="component" value="Unassembled WGS sequence"/>
</dbReference>
<sequence>MKEVEAIIGYNNGNLDADIMFIAEAPGPKGADVTGIPLQGDATGNNFDKLLSFTRWKRSDIYITNAVLCCPTDDTGKVRKPTKHEIQNCHPYLARIIDLVNPKVIVTLGKKALEALKSIENHQIILKEDVASYTKWNNRWVYPLYHPSPQVINTKTRTMEQQRTDFKQLEHNYHKRIIKGLDPISYQKKEM</sequence>
<dbReference type="AlphaFoldDB" id="A0A8E2I6N3"/>
<keyword evidence="2" id="KW-0479">Metal-binding</keyword>
<evidence type="ECO:0000256" key="7">
    <source>
        <dbReference type="ARBA" id="ARBA00023204"/>
    </source>
</evidence>
<dbReference type="EMBL" id="MTLA01000170">
    <property type="protein sequence ID" value="OOP67716.1"/>
    <property type="molecule type" value="Genomic_DNA"/>
</dbReference>
<evidence type="ECO:0000256" key="3">
    <source>
        <dbReference type="ARBA" id="ARBA00022763"/>
    </source>
</evidence>
<evidence type="ECO:0000256" key="4">
    <source>
        <dbReference type="ARBA" id="ARBA00022801"/>
    </source>
</evidence>
<dbReference type="InterPro" id="IPR005122">
    <property type="entry name" value="Uracil-DNA_glycosylase-like"/>
</dbReference>
<dbReference type="SUPFAM" id="SSF52141">
    <property type="entry name" value="Uracil-DNA glycosylase-like"/>
    <property type="match status" value="1"/>
</dbReference>
<accession>A0A8E2I6N3</accession>
<keyword evidence="10" id="KW-1185">Reference proteome</keyword>
<keyword evidence="1" id="KW-0004">4Fe-4S</keyword>